<sequence length="383" mass="43002">MNTPQVKETGRLRTLRWKRIAISSLFIIPFFILFKFGAVLILSVIAISLLRPSGQNRFLKYNNKLPTSSVGSLKSGIVKLEGIVTGQTLLRAPLSNKPCIGYEYTAYEERRNYDNESHFCQIHQEQRCNEFILQDATGKVTVEGEGLDLQWLRASKKKRAGDEIKCEYRLEPGERCVLIGLAVRQNERVYITRDSKRRIFGIAPVSNLIRREHLEVMLGRAGYYLVGMALAVSLMLLVPLEVTHHQLILDFGQLPQRLNALWMLPYIPTEGFRCAIQSMDLTFMSQESGYAVLLAAVGPLVAILFFGTTLRVPLLKSLSAAFAGVFALAWFPGIAMSVVMMLCEINGVKILLCWVIVLISVAIFVVANFGPLARLVTQYNQND</sequence>
<keyword evidence="1" id="KW-0472">Membrane</keyword>
<comment type="caution">
    <text evidence="2">The sequence shown here is derived from an EMBL/GenBank/DDBJ whole genome shotgun (WGS) entry which is preliminary data.</text>
</comment>
<dbReference type="RefSeq" id="WP_125295376.1">
    <property type="nucleotide sequence ID" value="NZ_JAPTZM010000001.1"/>
</dbReference>
<dbReference type="EMBL" id="RHXB01000001">
    <property type="protein sequence ID" value="RSE28987.1"/>
    <property type="molecule type" value="Genomic_DNA"/>
</dbReference>
<evidence type="ECO:0000313" key="3">
    <source>
        <dbReference type="Proteomes" id="UP000275331"/>
    </source>
</evidence>
<keyword evidence="1" id="KW-1133">Transmembrane helix</keyword>
<dbReference type="OrthoDB" id="5386209at2"/>
<feature type="transmembrane region" description="Helical" evidence="1">
    <location>
        <begin position="320"/>
        <end position="343"/>
    </location>
</feature>
<dbReference type="Proteomes" id="UP000275331">
    <property type="component" value="Unassembled WGS sequence"/>
</dbReference>
<proteinExistence type="predicted"/>
<name>A0A3R9F9B2_9ENTR</name>
<evidence type="ECO:0000313" key="2">
    <source>
        <dbReference type="EMBL" id="RSE28987.1"/>
    </source>
</evidence>
<organism evidence="2 3">
    <name type="scientific">Atlantibacter subterraneus</name>
    <dbReference type="NCBI Taxonomy" id="255519"/>
    <lineage>
        <taxon>Bacteria</taxon>
        <taxon>Pseudomonadati</taxon>
        <taxon>Pseudomonadota</taxon>
        <taxon>Gammaproteobacteria</taxon>
        <taxon>Enterobacterales</taxon>
        <taxon>Enterobacteriaceae</taxon>
        <taxon>Atlantibacter</taxon>
    </lineage>
</organism>
<feature type="transmembrane region" description="Helical" evidence="1">
    <location>
        <begin position="221"/>
        <end position="240"/>
    </location>
</feature>
<feature type="transmembrane region" description="Helical" evidence="1">
    <location>
        <begin position="20"/>
        <end position="50"/>
    </location>
</feature>
<gene>
    <name evidence="2" type="ORF">EGT71_00235</name>
</gene>
<dbReference type="AlphaFoldDB" id="A0A3R9F9B2"/>
<feature type="transmembrane region" description="Helical" evidence="1">
    <location>
        <begin position="288"/>
        <end position="308"/>
    </location>
</feature>
<reference evidence="2 3" key="1">
    <citation type="submission" date="2018-10" db="EMBL/GenBank/DDBJ databases">
        <title>Transmission dynamics of multidrug resistant bacteria on intensive care unit surfaces.</title>
        <authorList>
            <person name="D'Souza A.W."/>
            <person name="Potter R.F."/>
            <person name="Wallace M."/>
            <person name="Shupe A."/>
            <person name="Patel S."/>
            <person name="Sun S."/>
            <person name="Gul D."/>
            <person name="Kwon J.H."/>
            <person name="Andleeb S."/>
            <person name="Burnham C.-A.D."/>
            <person name="Dantas G."/>
        </authorList>
    </citation>
    <scope>NUCLEOTIDE SEQUENCE [LARGE SCALE GENOMIC DNA]</scope>
    <source>
        <strain evidence="2 3">AS_373</strain>
    </source>
</reference>
<accession>A0A3R9F9B2</accession>
<feature type="transmembrane region" description="Helical" evidence="1">
    <location>
        <begin position="350"/>
        <end position="370"/>
    </location>
</feature>
<protein>
    <submittedName>
        <fullName evidence="2">Uncharacterized protein</fullName>
    </submittedName>
</protein>
<evidence type="ECO:0000256" key="1">
    <source>
        <dbReference type="SAM" id="Phobius"/>
    </source>
</evidence>
<keyword evidence="1" id="KW-0812">Transmembrane</keyword>